<proteinExistence type="predicted"/>
<dbReference type="EMBL" id="DQ875742">
    <property type="protein sequence ID" value="ABI33148.1"/>
    <property type="molecule type" value="Genomic_DNA"/>
</dbReference>
<accession>Q0GBW2</accession>
<keyword evidence="2" id="KW-1185">Reference proteome</keyword>
<reference evidence="1 2" key="1">
    <citation type="journal article" date="2007" name="Virology">
        <title>Cyanophage Pf-WMP4, a T7-like phage infecting the freshwater cyanobacterium Phormidium foveolarum: complete genome sequence and DNA translocation.</title>
        <authorList>
            <person name="Liu X."/>
            <person name="Shi M."/>
            <person name="Kong S."/>
            <person name="Gao Y."/>
            <person name="An C."/>
        </authorList>
    </citation>
    <scope>NUCLEOTIDE SEQUENCE</scope>
</reference>
<evidence type="ECO:0000313" key="2">
    <source>
        <dbReference type="Proteomes" id="UP000000911"/>
    </source>
</evidence>
<name>Q0GBW2_9CAUD</name>
<dbReference type="GeneID" id="5142336"/>
<organism evidence="1 2">
    <name type="scientific">Phormidium phage Pf-WMP4</name>
    <dbReference type="NCBI Taxonomy" id="2913979"/>
    <lineage>
        <taxon>Viruses</taxon>
        <taxon>Duplodnaviria</taxon>
        <taxon>Heunggongvirae</taxon>
        <taxon>Uroviricota</taxon>
        <taxon>Caudoviricetes</taxon>
        <taxon>Saffermanviridae</taxon>
        <taxon>Wumpquatrovirus</taxon>
        <taxon>Wumpquatrovirus WMP4</taxon>
    </lineage>
</organism>
<sequence length="209" mass="23485">MSLLTSRTCYVVTLHDPANKIIHVVNLTYGTVYAVNYKEMKWFSYGCYDAKDTFHSYDSDIQVEVSALADMSPTLKAYITTWVETHVVDVETVLTTKYETPVKVAQVIVAMGNLAEDLNPDHAVVAIATYLGIPHQWCLDACNGLVDPYFLAGYIGGVLCPTQEAVKAVWDYLPTKYLSYLPVDEGEEVWDDDCQDLWDLEYPYGTPTL</sequence>
<dbReference type="Proteomes" id="UP000000911">
    <property type="component" value="Segment"/>
</dbReference>
<dbReference type="KEGG" id="vg:5142336"/>
<evidence type="ECO:0000313" key="1">
    <source>
        <dbReference type="EMBL" id="ABI33148.1"/>
    </source>
</evidence>
<protein>
    <submittedName>
        <fullName evidence="1">PfWMP4_04</fullName>
    </submittedName>
</protein>
<dbReference type="RefSeq" id="YP_762634.1">
    <property type="nucleotide sequence ID" value="NC_008367.1"/>
</dbReference>